<dbReference type="PROSITE" id="PS50196">
    <property type="entry name" value="RANBD1"/>
    <property type="match status" value="1"/>
</dbReference>
<feature type="region of interest" description="Disordered" evidence="1">
    <location>
        <begin position="257"/>
        <end position="376"/>
    </location>
</feature>
<reference evidence="3 4" key="1">
    <citation type="journal article" date="2016" name="Sci. Rep.">
        <title>Insights into Adaptations to a Near-Obligate Nematode Endoparasitic Lifestyle from the Finished Genome of Drechmeria coniospora.</title>
        <authorList>
            <person name="Zhang L."/>
            <person name="Zhou Z."/>
            <person name="Guo Q."/>
            <person name="Fokkens L."/>
            <person name="Miskei M."/>
            <person name="Pocsi I."/>
            <person name="Zhang W."/>
            <person name="Chen M."/>
            <person name="Wang L."/>
            <person name="Sun Y."/>
            <person name="Donzelli B.G."/>
            <person name="Gibson D.M."/>
            <person name="Nelson D.R."/>
            <person name="Luo J.G."/>
            <person name="Rep M."/>
            <person name="Liu H."/>
            <person name="Yang S."/>
            <person name="Wang J."/>
            <person name="Krasnoff S.B."/>
            <person name="Xu Y."/>
            <person name="Molnar I."/>
            <person name="Lin M."/>
        </authorList>
    </citation>
    <scope>NUCLEOTIDE SEQUENCE [LARGE SCALE GENOMIC DNA]</scope>
    <source>
        <strain evidence="3 4">ARSEF 6962</strain>
    </source>
</reference>
<feature type="compositionally biased region" description="Polar residues" evidence="1">
    <location>
        <begin position="674"/>
        <end position="687"/>
    </location>
</feature>
<feature type="compositionally biased region" description="Low complexity" evidence="1">
    <location>
        <begin position="688"/>
        <end position="704"/>
    </location>
</feature>
<feature type="compositionally biased region" description="Basic and acidic residues" evidence="1">
    <location>
        <begin position="646"/>
        <end position="655"/>
    </location>
</feature>
<feature type="compositionally biased region" description="Polar residues" evidence="1">
    <location>
        <begin position="1036"/>
        <end position="1046"/>
    </location>
</feature>
<gene>
    <name evidence="3" type="ORF">DCS_05380</name>
</gene>
<accession>A0A151GMM9</accession>
<dbReference type="InterPro" id="IPR000156">
    <property type="entry name" value="Ran_bind_dom"/>
</dbReference>
<feature type="compositionally biased region" description="Basic and acidic residues" evidence="1">
    <location>
        <begin position="604"/>
        <end position="616"/>
    </location>
</feature>
<protein>
    <submittedName>
        <fullName evidence="3">Nucleoporin nsp1</fullName>
    </submittedName>
</protein>
<feature type="compositionally biased region" description="Acidic residues" evidence="1">
    <location>
        <begin position="438"/>
        <end position="454"/>
    </location>
</feature>
<comment type="caution">
    <text evidence="3">The sequence shown here is derived from an EMBL/GenBank/DDBJ whole genome shotgun (WGS) entry which is preliminary data.</text>
</comment>
<feature type="region of interest" description="Disordered" evidence="1">
    <location>
        <begin position="1"/>
        <end position="74"/>
    </location>
</feature>
<evidence type="ECO:0000259" key="2">
    <source>
        <dbReference type="PROSITE" id="PS50196"/>
    </source>
</evidence>
<name>A0A151GMM9_DRECN</name>
<feature type="region of interest" description="Disordered" evidence="1">
    <location>
        <begin position="1098"/>
        <end position="1135"/>
    </location>
</feature>
<feature type="compositionally biased region" description="Low complexity" evidence="1">
    <location>
        <begin position="1054"/>
        <end position="1065"/>
    </location>
</feature>
<feature type="compositionally biased region" description="Low complexity" evidence="1">
    <location>
        <begin position="855"/>
        <end position="889"/>
    </location>
</feature>
<dbReference type="STRING" id="98403.A0A151GMM9"/>
<proteinExistence type="predicted"/>
<dbReference type="SMART" id="SM00160">
    <property type="entry name" value="RanBD"/>
    <property type="match status" value="1"/>
</dbReference>
<dbReference type="SUPFAM" id="SSF50729">
    <property type="entry name" value="PH domain-like"/>
    <property type="match status" value="1"/>
</dbReference>
<dbReference type="InterPro" id="IPR011993">
    <property type="entry name" value="PH-like_dom_sf"/>
</dbReference>
<sequence length="1226" mass="124358">MVTFSLPPEDGADGAGSTPRRQTPLPFAKRNYTASPYTGNAGRWNGTPHASSLKRLMPRDDVPSSSLSGGGAATSRNIFRSSNFQESATKHFAPKLPTGTMKKVFAPGATPEPSRFHDDSAFQATPRAAAAKVADKELFELRIASPPTDLTGQVLADKVPKDWDGKGSIYADQYLAHLCPPGLDEEQRRQYFCILDLRRLKYAANEIFASKTWKLNMINFAKEFEKSRSIILLRYGLYEFQTVKPSRDVLKKWRRQHGLPDPEEDEVEQSPSKKATTKKRKADDDMTRDSAAANGSGAKGKRRATHRDEEGDEDDEAPAVSTPASSKNKRKAGASDEQPAKMAKSTPSSAKALFEKIANKPTSAPAPAPAPAPALAFPAASKSGHLTAHKPGSHSLARSVFANLKSQSLQVPRATPAGGNIFGYLSDASSAKNSGVDADAESESETGSDGDESPDAGQSDEPSVAAETASRAGSVLFQEKPAPTGGFGAASADSREGTPARSLFERVTTGSDGQPLRVEEEGGEFPPGKAAAAADQTWNPSKTPIKFAPSAPPAQKSLLFGNQPSVLGGAVFAPKSAPSNIFGAAKEGLPSAEQAPPVAGGNDGGKDGGESDKENESQPSKKSLLEPKAPAASSTVASSLFAPKPAEAEAGKKPAEAPTASPSLLGAAAKPDSTPETATASSSLFGTSSQTPSAAPAAPAVPSSLFGQQKPAPSEKPAESEAPKASPLFGGQSTTSALGGAGAATSLFGAKPATAAVTGLGGAGPTSSLFGNASTAFGSNSTGLAAAGAAPPASAEAPAKPLFSFGSAPAAGDASSTQKAVGPPSGMTSNLFGGSPMKQDEPSPAKKPAMGSGSAGSSAPLFSFSSLQAPGAGPASTQGPAGATPATASSPALSGMAFGGAAGSSSNAAPGGFNFSFGGGSAGASSGGATSAFHNPFASNAAGASGASTGAPFNFAASSSSPAPFSFGGAAANPPAAAPSAGAVFGAGSSTAVFTGAPSSGGPPSFNFVGAPSQPPQAPGSVFGSNQAALQLPAGGSSTTGTNSPLNLGGGSSLATTPAALTPEPADGDGEEGEKHEQINLTDGLDADEEVLHEVRAKVLQFVPPSDKSDKDEESDKDKDKDKDKAKSKSPWSTKGIGNLRLLKHKESGVVRLLLRTEPRGHVAFNRALLPNRPYKADAKYVKLMTSNEKGDGLETWMVQVKTNELAKELAKALEENKEANKEANK</sequence>
<feature type="region of interest" description="Disordered" evidence="1">
    <location>
        <begin position="580"/>
        <end position="742"/>
    </location>
</feature>
<dbReference type="InterPro" id="IPR053074">
    <property type="entry name" value="NPC_Nucleoporin"/>
</dbReference>
<organism evidence="3 4">
    <name type="scientific">Drechmeria coniospora</name>
    <name type="common">Nematophagous fungus</name>
    <name type="synonym">Meria coniospora</name>
    <dbReference type="NCBI Taxonomy" id="98403"/>
    <lineage>
        <taxon>Eukaryota</taxon>
        <taxon>Fungi</taxon>
        <taxon>Dikarya</taxon>
        <taxon>Ascomycota</taxon>
        <taxon>Pezizomycotina</taxon>
        <taxon>Sordariomycetes</taxon>
        <taxon>Hypocreomycetidae</taxon>
        <taxon>Hypocreales</taxon>
        <taxon>Ophiocordycipitaceae</taxon>
        <taxon>Drechmeria</taxon>
    </lineage>
</organism>
<dbReference type="AlphaFoldDB" id="A0A151GMM9"/>
<dbReference type="InParanoid" id="A0A151GMM9"/>
<dbReference type="Proteomes" id="UP000076580">
    <property type="component" value="Chromosome 02"/>
</dbReference>
<feature type="region of interest" description="Disordered" evidence="1">
    <location>
        <begin position="992"/>
        <end position="1077"/>
    </location>
</feature>
<feature type="compositionally biased region" description="Low complexity" evidence="1">
    <location>
        <begin position="730"/>
        <end position="742"/>
    </location>
</feature>
<dbReference type="CDD" id="cd13170">
    <property type="entry name" value="RanBD_NUP50"/>
    <property type="match status" value="1"/>
</dbReference>
<dbReference type="GeneID" id="63718023"/>
<evidence type="ECO:0000313" key="4">
    <source>
        <dbReference type="Proteomes" id="UP000076580"/>
    </source>
</evidence>
<dbReference type="RefSeq" id="XP_040657719.1">
    <property type="nucleotide sequence ID" value="XM_040802686.1"/>
</dbReference>
<keyword evidence="4" id="KW-1185">Reference proteome</keyword>
<dbReference type="EMBL" id="LAYC01000002">
    <property type="protein sequence ID" value="KYK58367.1"/>
    <property type="molecule type" value="Genomic_DNA"/>
</dbReference>
<feature type="compositionally biased region" description="Basic and acidic residues" evidence="1">
    <location>
        <begin position="1107"/>
        <end position="1127"/>
    </location>
</feature>
<dbReference type="Gene3D" id="2.30.29.30">
    <property type="entry name" value="Pleckstrin-homology domain (PH domain)/Phosphotyrosine-binding domain (PTB)"/>
    <property type="match status" value="1"/>
</dbReference>
<feature type="domain" description="RanBD1" evidence="2">
    <location>
        <begin position="1086"/>
        <end position="1223"/>
    </location>
</feature>
<evidence type="ECO:0000256" key="1">
    <source>
        <dbReference type="SAM" id="MobiDB-lite"/>
    </source>
</evidence>
<feature type="region of interest" description="Disordered" evidence="1">
    <location>
        <begin position="412"/>
        <end position="550"/>
    </location>
</feature>
<dbReference type="Pfam" id="PF00638">
    <property type="entry name" value="Ran_BP1"/>
    <property type="match status" value="1"/>
</dbReference>
<dbReference type="PANTHER" id="PTHR38697">
    <property type="entry name" value="NUCLEAR PORE COMPLEX PROTEIN SIMILAR TO S. CEREVISIAE NUP2 (EUROFUNG)"/>
    <property type="match status" value="1"/>
</dbReference>
<evidence type="ECO:0000313" key="3">
    <source>
        <dbReference type="EMBL" id="KYK58367.1"/>
    </source>
</evidence>
<dbReference type="PANTHER" id="PTHR38697:SF1">
    <property type="entry name" value="NUCLEAR PORE COMPLEX PROTEIN SIMILAR TO S. CEREVISIAE NUP2 (EUROFUNG)"/>
    <property type="match status" value="1"/>
</dbReference>
<feature type="region of interest" description="Disordered" evidence="1">
    <location>
        <begin position="808"/>
        <end position="889"/>
    </location>
</feature>